<evidence type="ECO:0000259" key="7">
    <source>
        <dbReference type="Pfam" id="PF02836"/>
    </source>
</evidence>
<keyword evidence="5" id="KW-0326">Glycosidase</keyword>
<dbReference type="InterPro" id="IPR013783">
    <property type="entry name" value="Ig-like_fold"/>
</dbReference>
<dbReference type="InterPro" id="IPR006103">
    <property type="entry name" value="Glyco_hydro_2_cat"/>
</dbReference>
<dbReference type="GO" id="GO:0004566">
    <property type="term" value="F:beta-glucuronidase activity"/>
    <property type="evidence" value="ECO:0007669"/>
    <property type="project" value="UniProtKB-EC"/>
</dbReference>
<evidence type="ECO:0000313" key="10">
    <source>
        <dbReference type="Proteomes" id="UP000233467"/>
    </source>
</evidence>
<evidence type="ECO:0000259" key="6">
    <source>
        <dbReference type="Pfam" id="PF00703"/>
    </source>
</evidence>
<proteinExistence type="inferred from homology"/>
<dbReference type="RefSeq" id="WP_101325421.1">
    <property type="nucleotide sequence ID" value="NZ_NQMM01000045.1"/>
</dbReference>
<dbReference type="PRINTS" id="PR00132">
    <property type="entry name" value="GLHYDRLASE2"/>
</dbReference>
<dbReference type="GO" id="GO:0030246">
    <property type="term" value="F:carbohydrate binding"/>
    <property type="evidence" value="ECO:0007669"/>
    <property type="project" value="TreeGrafter"/>
</dbReference>
<evidence type="ECO:0000256" key="4">
    <source>
        <dbReference type="ARBA" id="ARBA00022801"/>
    </source>
</evidence>
<dbReference type="SUPFAM" id="SSF51445">
    <property type="entry name" value="(Trans)glycosidases"/>
    <property type="match status" value="1"/>
</dbReference>
<dbReference type="Gene3D" id="2.60.40.10">
    <property type="entry name" value="Immunoglobulins"/>
    <property type="match status" value="1"/>
</dbReference>
<protein>
    <recommendedName>
        <fullName evidence="3">Beta-glucuronidase</fullName>
        <ecNumber evidence="2">3.2.1.31</ecNumber>
    </recommendedName>
</protein>
<keyword evidence="10" id="KW-1185">Reference proteome</keyword>
<evidence type="ECO:0000313" key="9">
    <source>
        <dbReference type="EMBL" id="PKQ75040.1"/>
    </source>
</evidence>
<dbReference type="Gene3D" id="3.20.20.80">
    <property type="entry name" value="Glycosidases"/>
    <property type="match status" value="1"/>
</dbReference>
<feature type="domain" description="Glycoside hydrolase family 2 catalytic" evidence="7">
    <location>
        <begin position="300"/>
        <end position="594"/>
    </location>
</feature>
<dbReference type="Proteomes" id="UP000233467">
    <property type="component" value="Unassembled WGS sequence"/>
</dbReference>
<feature type="domain" description="Glycoside hydrolase family 2 immunoglobulin-like beta-sandwich" evidence="6">
    <location>
        <begin position="210"/>
        <end position="298"/>
    </location>
</feature>
<dbReference type="Pfam" id="PF00703">
    <property type="entry name" value="Glyco_hydro_2"/>
    <property type="match status" value="1"/>
</dbReference>
<evidence type="ECO:0000256" key="2">
    <source>
        <dbReference type="ARBA" id="ARBA00012761"/>
    </source>
</evidence>
<keyword evidence="4 9" id="KW-0378">Hydrolase</keyword>
<dbReference type="AlphaFoldDB" id="A0A2N3IT58"/>
<dbReference type="EMBL" id="NQMM01000045">
    <property type="protein sequence ID" value="PKQ75040.1"/>
    <property type="molecule type" value="Genomic_DNA"/>
</dbReference>
<comment type="similarity">
    <text evidence="1">Belongs to the glycosyl hydrolase 2 family.</text>
</comment>
<accession>A0A2N3IT58</accession>
<dbReference type="InterPro" id="IPR006102">
    <property type="entry name" value="Ig-like_GH2"/>
</dbReference>
<evidence type="ECO:0000256" key="5">
    <source>
        <dbReference type="ARBA" id="ARBA00023295"/>
    </source>
</evidence>
<evidence type="ECO:0000259" key="8">
    <source>
        <dbReference type="Pfam" id="PF02837"/>
    </source>
</evidence>
<organism evidence="9 10">
    <name type="scientific">Aeromonas sobria</name>
    <dbReference type="NCBI Taxonomy" id="646"/>
    <lineage>
        <taxon>Bacteria</taxon>
        <taxon>Pseudomonadati</taxon>
        <taxon>Pseudomonadota</taxon>
        <taxon>Gammaproteobacteria</taxon>
        <taxon>Aeromonadales</taxon>
        <taxon>Aeromonadaceae</taxon>
        <taxon>Aeromonas</taxon>
    </lineage>
</organism>
<dbReference type="GO" id="GO:0019391">
    <property type="term" value="P:glucuronoside catabolic process"/>
    <property type="evidence" value="ECO:0007669"/>
    <property type="project" value="TreeGrafter"/>
</dbReference>
<dbReference type="InterPro" id="IPR008979">
    <property type="entry name" value="Galactose-bd-like_sf"/>
</dbReference>
<dbReference type="InterPro" id="IPR017853">
    <property type="entry name" value="GH"/>
</dbReference>
<sequence>MLEKSDIAENAVECLHNEAYDKPYNLQNLNHEGMLFMGGRKTESLSGKWRFTLDLHDTGLRQRWFQIKPFNHETCTNPYDYDPHSGEEITVPSCWQMEREKYFYFEGSAWYTRELLYQPEQEGENVFLRIGAANYDCKIFLNYEYVGNHYGGSTPFFADFTNKLKSGRNLVMICVNNARTENRIPMRNNDWFNYGGIHREIELVRTPKNYIKDLFIYLEPNGQFNTIHAEVTTVGETSSVDLAIEELGIQQTLSVEDGFASIDIAASPELWSPETPKLYAVKVSANDGDVVTDHVGFREIRVDGTTILLNGKSIYLRGINCHEDDEKLGRITNEYDIRRRFEHAKELNCNYMRLAHYPHHELAAQIADEVGIMLWEEVPVYWSIAFHCDQTRRDGRNQMIELIKRGRNRASTIIWSVGNENADTDERLEFMTGLVEATRSADPTRLVSAACLVNHAKMKIEDRLADHLDIIGLNEYYGWYEENFHDLILLGENSAPTKPVVISETGAEGMLGANAPKKGAFSEEYMANVYRQQTEFLPNLDYVKGFTPWILYDFRAERRQNPYQNGYNCKGLIGSDKQTRKAAFFVLRDFYAKLAQEENKAVSN</sequence>
<dbReference type="EC" id="3.2.1.31" evidence="2"/>
<dbReference type="SUPFAM" id="SSF49303">
    <property type="entry name" value="beta-Galactosidase/glucuronidase domain"/>
    <property type="match status" value="1"/>
</dbReference>
<dbReference type="InterPro" id="IPR036156">
    <property type="entry name" value="Beta-gal/glucu_dom_sf"/>
</dbReference>
<dbReference type="PANTHER" id="PTHR10066">
    <property type="entry name" value="BETA-GLUCURONIDASE"/>
    <property type="match status" value="1"/>
</dbReference>
<dbReference type="Gene3D" id="2.60.120.260">
    <property type="entry name" value="Galactose-binding domain-like"/>
    <property type="match status" value="1"/>
</dbReference>
<dbReference type="PANTHER" id="PTHR10066:SF67">
    <property type="entry name" value="BETA-GLUCURONIDASE"/>
    <property type="match status" value="1"/>
</dbReference>
<dbReference type="InterPro" id="IPR006104">
    <property type="entry name" value="Glyco_hydro_2_N"/>
</dbReference>
<dbReference type="Pfam" id="PF02837">
    <property type="entry name" value="Glyco_hydro_2_N"/>
    <property type="match status" value="1"/>
</dbReference>
<evidence type="ECO:0000256" key="3">
    <source>
        <dbReference type="ARBA" id="ARBA00016205"/>
    </source>
</evidence>
<comment type="caution">
    <text evidence="9">The sequence shown here is derived from an EMBL/GenBank/DDBJ whole genome shotgun (WGS) entry which is preliminary data.</text>
</comment>
<dbReference type="Pfam" id="PF02836">
    <property type="entry name" value="Glyco_hydro_2_C"/>
    <property type="match status" value="1"/>
</dbReference>
<dbReference type="SUPFAM" id="SSF49785">
    <property type="entry name" value="Galactose-binding domain-like"/>
    <property type="match status" value="1"/>
</dbReference>
<dbReference type="InterPro" id="IPR006101">
    <property type="entry name" value="Glyco_hydro_2"/>
</dbReference>
<name>A0A2N3IT58_AERSO</name>
<feature type="domain" description="Glycosyl hydrolases family 2 sugar binding" evidence="8">
    <location>
        <begin position="43"/>
        <end position="207"/>
    </location>
</feature>
<dbReference type="GO" id="GO:0005975">
    <property type="term" value="P:carbohydrate metabolic process"/>
    <property type="evidence" value="ECO:0007669"/>
    <property type="project" value="InterPro"/>
</dbReference>
<reference evidence="9 10" key="1">
    <citation type="journal article" date="2017" name="Front. Microbiol.">
        <title>Strong Genomic and Phenotypic Heterogeneity in the Aeromonas sobria Species Complex.</title>
        <authorList>
            <person name="Gauthier J."/>
            <person name="Vincent A.T."/>
            <person name="Charette S.J."/>
            <person name="Derome N."/>
        </authorList>
    </citation>
    <scope>NUCLEOTIDE SEQUENCE [LARGE SCALE GENOMIC DNA]</scope>
    <source>
        <strain evidence="9 10">TM18</strain>
    </source>
</reference>
<evidence type="ECO:0000256" key="1">
    <source>
        <dbReference type="ARBA" id="ARBA00007401"/>
    </source>
</evidence>
<gene>
    <name evidence="9" type="ORF">CJP16_15695</name>
</gene>